<feature type="domain" description="OmpA-like" evidence="2">
    <location>
        <begin position="385"/>
        <end position="502"/>
    </location>
</feature>
<name>A0A7Y9U775_9BURK</name>
<evidence type="ECO:0000313" key="4">
    <source>
        <dbReference type="Proteomes" id="UP000518288"/>
    </source>
</evidence>
<comment type="caution">
    <text evidence="3">The sequence shown here is derived from an EMBL/GenBank/DDBJ whole genome shotgun (WGS) entry which is preliminary data.</text>
</comment>
<proteinExistence type="predicted"/>
<gene>
    <name evidence="3" type="ORF">BDD16_002493</name>
</gene>
<dbReference type="GO" id="GO:0016020">
    <property type="term" value="C:membrane"/>
    <property type="evidence" value="ECO:0007669"/>
    <property type="project" value="UniProtKB-UniRule"/>
</dbReference>
<evidence type="ECO:0000259" key="2">
    <source>
        <dbReference type="PROSITE" id="PS51123"/>
    </source>
</evidence>
<keyword evidence="4" id="KW-1185">Reference proteome</keyword>
<protein>
    <submittedName>
        <fullName evidence="3">Phosphate transport system substrate-binding protein</fullName>
    </submittedName>
</protein>
<dbReference type="SUPFAM" id="SSF53850">
    <property type="entry name" value="Periplasmic binding protein-like II"/>
    <property type="match status" value="1"/>
</dbReference>
<dbReference type="PROSITE" id="PS51123">
    <property type="entry name" value="OMPA_2"/>
    <property type="match status" value="1"/>
</dbReference>
<accession>A0A7Y9U775</accession>
<organism evidence="3 4">
    <name type="scientific">Sphaerotilus montanus</name>
    <dbReference type="NCBI Taxonomy" id="522889"/>
    <lineage>
        <taxon>Bacteria</taxon>
        <taxon>Pseudomonadati</taxon>
        <taxon>Pseudomonadota</taxon>
        <taxon>Betaproteobacteria</taxon>
        <taxon>Burkholderiales</taxon>
        <taxon>Sphaerotilaceae</taxon>
        <taxon>Sphaerotilus</taxon>
    </lineage>
</organism>
<dbReference type="RefSeq" id="WP_179634270.1">
    <property type="nucleotide sequence ID" value="NZ_CAXYYM010000005.1"/>
</dbReference>
<dbReference type="SUPFAM" id="SSF103088">
    <property type="entry name" value="OmpA-like"/>
    <property type="match status" value="1"/>
</dbReference>
<dbReference type="Gene3D" id="3.40.190.10">
    <property type="entry name" value="Periplasmic binding protein-like II"/>
    <property type="match status" value="2"/>
</dbReference>
<sequence length="528" mass="53815">MLPCPDQDTRCPTCGAALLPIGDGTGAGKGAGAARWAASSLAVALALGAGWNWWPHSTPEAEQSVGAAAGMSPAALAVAQAASALESEPPGVGTPNVFALHGMDVLGPVLSGELMETFLTQEGHVEVHRSPPDPRGAVLVSARRPGGLRQDIRLAFDGGSAAPNDASLRRVSSTSGADLKDNQVLVGMDALAVIVHPGNPMDRVSLAQLRELLSGRVVDGTRLGGPAGPVRVNVRNEASDSWNLVWHQVLGDASAGADLQRHASDAALVAAVGADEHALGLVPLSAVGAAKVLAVVDSIGSVWQPTPESVATERYPLTHRLVMQMPVASSPVALRYAQFLAGPVAQTKLRSSGLASALPVLVDQTNAGPLTAGAAVKLPKDYVALTRGAQLMTGRIGFAAESADLDAVAHVDVDRLARQLKEQTAGKPVSVVVVGVANDPGGFCANRALSDRRAASVADALTAQGVQVRVVRGVGRFAPAPATGADDVARDRRVEVWVSDAAVRQPAPFKCISGTGQVAMVGGAASAP</sequence>
<dbReference type="InterPro" id="IPR036737">
    <property type="entry name" value="OmpA-like_sf"/>
</dbReference>
<keyword evidence="1" id="KW-0472">Membrane</keyword>
<evidence type="ECO:0000313" key="3">
    <source>
        <dbReference type="EMBL" id="NYG33507.1"/>
    </source>
</evidence>
<dbReference type="Proteomes" id="UP000518288">
    <property type="component" value="Unassembled WGS sequence"/>
</dbReference>
<dbReference type="Gene3D" id="3.30.1330.60">
    <property type="entry name" value="OmpA-like domain"/>
    <property type="match status" value="1"/>
</dbReference>
<dbReference type="Pfam" id="PF00691">
    <property type="entry name" value="OmpA"/>
    <property type="match status" value="1"/>
</dbReference>
<reference evidence="3 4" key="1">
    <citation type="submission" date="2020-07" db="EMBL/GenBank/DDBJ databases">
        <title>Genomic Encyclopedia of Archaeal and Bacterial Type Strains, Phase II (KMG-II): from individual species to whole genera.</title>
        <authorList>
            <person name="Goeker M."/>
        </authorList>
    </citation>
    <scope>NUCLEOTIDE SEQUENCE [LARGE SCALE GENOMIC DNA]</scope>
    <source>
        <strain evidence="3 4">DSM 21226</strain>
    </source>
</reference>
<evidence type="ECO:0000256" key="1">
    <source>
        <dbReference type="PROSITE-ProRule" id="PRU00473"/>
    </source>
</evidence>
<dbReference type="EMBL" id="JACCFH010000001">
    <property type="protein sequence ID" value="NYG33507.1"/>
    <property type="molecule type" value="Genomic_DNA"/>
</dbReference>
<dbReference type="PANTHER" id="PTHR30570:SF1">
    <property type="entry name" value="PHOSPHATE-BINDING PROTEIN PSTS"/>
    <property type="match status" value="1"/>
</dbReference>
<dbReference type="AlphaFoldDB" id="A0A7Y9U775"/>
<dbReference type="PANTHER" id="PTHR30570">
    <property type="entry name" value="PERIPLASMIC PHOSPHATE BINDING COMPONENT OF PHOSPHATE ABC TRANSPORTER"/>
    <property type="match status" value="1"/>
</dbReference>
<dbReference type="InterPro" id="IPR050811">
    <property type="entry name" value="Phosphate_ABC_transporter"/>
</dbReference>
<dbReference type="InterPro" id="IPR006665">
    <property type="entry name" value="OmpA-like"/>
</dbReference>